<dbReference type="Pfam" id="PF00700">
    <property type="entry name" value="Flagellin_C"/>
    <property type="match status" value="1"/>
</dbReference>
<dbReference type="InterPro" id="IPR054892">
    <property type="entry name" value="lat_flg_LafA"/>
</dbReference>
<dbReference type="AlphaFoldDB" id="A0A510IHN5"/>
<dbReference type="Pfam" id="PF00669">
    <property type="entry name" value="Flagellin_N"/>
    <property type="match status" value="1"/>
</dbReference>
<evidence type="ECO:0000313" key="8">
    <source>
        <dbReference type="Proteomes" id="UP000315115"/>
    </source>
</evidence>
<gene>
    <name evidence="7" type="primary">lafA</name>
    <name evidence="7" type="ORF">VroAM7_43930</name>
</gene>
<evidence type="ECO:0000256" key="4">
    <source>
        <dbReference type="RuleBase" id="RU362073"/>
    </source>
</evidence>
<evidence type="ECO:0000259" key="6">
    <source>
        <dbReference type="Pfam" id="PF00700"/>
    </source>
</evidence>
<dbReference type="InterPro" id="IPR001029">
    <property type="entry name" value="Flagellin_N"/>
</dbReference>
<keyword evidence="7" id="KW-0969">Cilium</keyword>
<evidence type="ECO:0000313" key="7">
    <source>
        <dbReference type="EMBL" id="BBL91740.1"/>
    </source>
</evidence>
<evidence type="ECO:0000256" key="1">
    <source>
        <dbReference type="ARBA" id="ARBA00005709"/>
    </source>
</evidence>
<comment type="function">
    <text evidence="4">Flagellin is the subunit protein which polymerizes to form the filaments of bacterial flagella.</text>
</comment>
<comment type="subcellular location">
    <subcellularLocation>
        <location evidence="4">Secreted</location>
    </subcellularLocation>
    <subcellularLocation>
        <location evidence="4">Bacterial flagellum</location>
    </subcellularLocation>
</comment>
<dbReference type="Proteomes" id="UP000315115">
    <property type="component" value="Chromosome 2"/>
</dbReference>
<dbReference type="PRINTS" id="PR00207">
    <property type="entry name" value="FLAGELLIN"/>
</dbReference>
<keyword evidence="2 4" id="KW-0964">Secreted</keyword>
<feature type="domain" description="Flagellin C-terminal" evidence="6">
    <location>
        <begin position="224"/>
        <end position="302"/>
    </location>
</feature>
<sequence>MALSMHTNYASLVTQNTLNNTSGLLNTAMERLSTGFRVNSAADDAAGLQIANRLEAQSRGMNVAMRNAQDGISMMQTAEGAMDEMTNIAYRMNDLATQASNGTNSDADLASLSSEFQALGAELENIITNTNFGGNNLLDAGGAISTGVTFQIGASQAETLSIGGAGAASTDGLAALKAFAADAKAADFTAAGGDSPQSMMDALSINSDTKADGTAGTAADGGVIGQLGAVRSDLGANINRLEHTMTNLGNMVENTTAAKGRIMDADFAVESSNMTKNQMLMQAGTTVLSQTNQLPGMAMSLLR</sequence>
<proteinExistence type="inferred from homology"/>
<dbReference type="GeneID" id="47654182"/>
<evidence type="ECO:0000259" key="5">
    <source>
        <dbReference type="Pfam" id="PF00669"/>
    </source>
</evidence>
<dbReference type="NCBIfam" id="NF038071">
    <property type="entry name" value="lat_flg_LafA_2"/>
    <property type="match status" value="1"/>
</dbReference>
<evidence type="ECO:0000256" key="3">
    <source>
        <dbReference type="ARBA" id="ARBA00023143"/>
    </source>
</evidence>
<dbReference type="InterPro" id="IPR046358">
    <property type="entry name" value="Flagellin_C"/>
</dbReference>
<dbReference type="SUPFAM" id="SSF64518">
    <property type="entry name" value="Phase 1 flagellin"/>
    <property type="match status" value="1"/>
</dbReference>
<dbReference type="GO" id="GO:0009288">
    <property type="term" value="C:bacterial-type flagellum"/>
    <property type="evidence" value="ECO:0007669"/>
    <property type="project" value="UniProtKB-SubCell"/>
</dbReference>
<organism evidence="7 8">
    <name type="scientific">Vibrio rotiferianus</name>
    <dbReference type="NCBI Taxonomy" id="190895"/>
    <lineage>
        <taxon>Bacteria</taxon>
        <taxon>Pseudomonadati</taxon>
        <taxon>Pseudomonadota</taxon>
        <taxon>Gammaproteobacteria</taxon>
        <taxon>Vibrionales</taxon>
        <taxon>Vibrionaceae</taxon>
        <taxon>Vibrio</taxon>
    </lineage>
</organism>
<dbReference type="GO" id="GO:0005198">
    <property type="term" value="F:structural molecule activity"/>
    <property type="evidence" value="ECO:0007669"/>
    <property type="project" value="UniProtKB-UniRule"/>
</dbReference>
<dbReference type="EMBL" id="AP019799">
    <property type="protein sequence ID" value="BBL91740.1"/>
    <property type="molecule type" value="Genomic_DNA"/>
</dbReference>
<dbReference type="InterPro" id="IPR001492">
    <property type="entry name" value="Flagellin"/>
</dbReference>
<dbReference type="PANTHER" id="PTHR42792:SF2">
    <property type="entry name" value="FLAGELLIN"/>
    <property type="match status" value="1"/>
</dbReference>
<dbReference type="GO" id="GO:0005576">
    <property type="term" value="C:extracellular region"/>
    <property type="evidence" value="ECO:0007669"/>
    <property type="project" value="UniProtKB-SubCell"/>
</dbReference>
<keyword evidence="7" id="KW-0966">Cell projection</keyword>
<feature type="domain" description="Flagellin N-terminal" evidence="5">
    <location>
        <begin position="7"/>
        <end position="140"/>
    </location>
</feature>
<name>A0A510IHN5_9VIBR</name>
<comment type="similarity">
    <text evidence="1 4">Belongs to the bacterial flagellin family.</text>
</comment>
<dbReference type="Gene3D" id="1.20.1330.10">
    <property type="entry name" value="f41 fragment of flagellin, N-terminal domain"/>
    <property type="match status" value="1"/>
</dbReference>
<dbReference type="PANTHER" id="PTHR42792">
    <property type="entry name" value="FLAGELLIN"/>
    <property type="match status" value="1"/>
</dbReference>
<keyword evidence="7" id="KW-0282">Flagellum</keyword>
<reference evidence="8" key="1">
    <citation type="submission" date="2019-07" db="EMBL/GenBank/DDBJ databases">
        <title>Complete Genome Sequences of Vibrion rotiferianus strain AM7.</title>
        <authorList>
            <person name="Miyazaki K."/>
            <person name="Wiseschart A."/>
            <person name="Pootanakit K."/>
            <person name="Ishimori K."/>
            <person name="Kitahara K."/>
        </authorList>
    </citation>
    <scope>NUCLEOTIDE SEQUENCE [LARGE SCALE GENOMIC DNA]</scope>
    <source>
        <strain evidence="8">AM7</strain>
    </source>
</reference>
<dbReference type="RefSeq" id="WP_088879439.1">
    <property type="nucleotide sequence ID" value="NZ_AP019799.1"/>
</dbReference>
<protein>
    <recommendedName>
        <fullName evidence="4">Flagellin</fullName>
    </recommendedName>
</protein>
<keyword evidence="3 4" id="KW-0975">Bacterial flagellum</keyword>
<dbReference type="KEGG" id="vro:BSZ04_02715"/>
<accession>A0A510IHN5</accession>
<evidence type="ECO:0000256" key="2">
    <source>
        <dbReference type="ARBA" id="ARBA00022525"/>
    </source>
</evidence>